<feature type="binding site" evidence="4">
    <location>
        <begin position="33"/>
        <end position="34"/>
    </location>
    <ligand>
        <name>FAD</name>
        <dbReference type="ChEBI" id="CHEBI:57692"/>
    </ligand>
</feature>
<dbReference type="InterPro" id="IPR050703">
    <property type="entry name" value="Flavin_MAO"/>
</dbReference>
<dbReference type="PANTHER" id="PTHR43563">
    <property type="entry name" value="AMINE OXIDASE"/>
    <property type="match status" value="1"/>
</dbReference>
<reference evidence="6 7" key="1">
    <citation type="submission" date="2013-05" db="EMBL/GenBank/DDBJ databases">
        <title>Genome assembly of Chondromyces apiculatus DSM 436.</title>
        <authorList>
            <person name="Sharma G."/>
            <person name="Khatri I."/>
            <person name="Kaur C."/>
            <person name="Mayilraj S."/>
            <person name="Subramanian S."/>
        </authorList>
    </citation>
    <scope>NUCLEOTIDE SEQUENCE [LARGE SCALE GENOMIC DNA]</scope>
    <source>
        <strain evidence="6 7">DSM 436</strain>
    </source>
</reference>
<accession>A0A017T8N2</accession>
<dbReference type="InterPro" id="IPR001613">
    <property type="entry name" value="Flavin_amine_oxidase"/>
</dbReference>
<comment type="similarity">
    <text evidence="2">Belongs to the flavin monoamine oxidase family.</text>
</comment>
<dbReference type="Gene3D" id="1.10.405.10">
    <property type="entry name" value="Guanine Nucleotide Dissociation Inhibitor, domain 1"/>
    <property type="match status" value="1"/>
</dbReference>
<dbReference type="InterPro" id="IPR036188">
    <property type="entry name" value="FAD/NAD-bd_sf"/>
</dbReference>
<dbReference type="SUPFAM" id="SSF54373">
    <property type="entry name" value="FAD-linked reductases, C-terminal domain"/>
    <property type="match status" value="1"/>
</dbReference>
<comment type="caution">
    <text evidence="6">The sequence shown here is derived from an EMBL/GenBank/DDBJ whole genome shotgun (WGS) entry which is preliminary data.</text>
</comment>
<evidence type="ECO:0000256" key="4">
    <source>
        <dbReference type="PIRSR" id="PIRSR601613-1"/>
    </source>
</evidence>
<keyword evidence="3" id="KW-0560">Oxidoreductase</keyword>
<evidence type="ECO:0000256" key="2">
    <source>
        <dbReference type="ARBA" id="ARBA00005995"/>
    </source>
</evidence>
<gene>
    <name evidence="6" type="ORF">CAP_3777</name>
</gene>
<dbReference type="InterPro" id="IPR002937">
    <property type="entry name" value="Amino_oxidase"/>
</dbReference>
<name>A0A017T8N2_9BACT</name>
<dbReference type="EMBL" id="ASRX01000028">
    <property type="protein sequence ID" value="EYF04966.1"/>
    <property type="molecule type" value="Genomic_DNA"/>
</dbReference>
<evidence type="ECO:0000259" key="5">
    <source>
        <dbReference type="Pfam" id="PF01593"/>
    </source>
</evidence>
<keyword evidence="7" id="KW-1185">Reference proteome</keyword>
<evidence type="ECO:0000256" key="3">
    <source>
        <dbReference type="ARBA" id="ARBA00023002"/>
    </source>
</evidence>
<dbReference type="Proteomes" id="UP000019678">
    <property type="component" value="Unassembled WGS sequence"/>
</dbReference>
<dbReference type="GO" id="GO:0016491">
    <property type="term" value="F:oxidoreductase activity"/>
    <property type="evidence" value="ECO:0007669"/>
    <property type="project" value="UniProtKB-KW"/>
</dbReference>
<dbReference type="PRINTS" id="PR00757">
    <property type="entry name" value="AMINEOXDASEF"/>
</dbReference>
<dbReference type="Gene3D" id="3.50.50.60">
    <property type="entry name" value="FAD/NAD(P)-binding domain"/>
    <property type="match status" value="1"/>
</dbReference>
<sequence>MTEVDVLVIGAGLAGLEAARRLTAAGRSVLVLEASDRVGGRTKSHALSSGEVVDLGAQWIGPGQDRVAALVEELGLHPFPQHCEGKKVLDLGGKLRTYDGDIPSLPLLGLLSLQATITRLDRLSAEVPLEAPLRAPRARAWDAMTVETWMQRNVLTAGARALVDIAVQSIFAAMPSEISLLHFLLYLRSGGGLMRLSTIRGGAQQTRLREGTQELSRRMAERLARPVLLDAAAQRILQDEAGVTVQHARGEARAKFAVVAVPPALAARITYDPPLPGARDQLTQRVPMGSVIKCVAVYERPFWRERGFSGEAVCDSGPVRIVFDDSPEHAGHGALVAFLLAEGARRAGVAGMAGTAGAAEGESVEGVEGEAGARRAQVLAVLGRLFGEEAQRPLEYVDKDWSEEPFCRGCYGGVMPPGVLTAYGDALRAPVGRMHWAGTETAVRWMGYMDGALESGERVAREILAR</sequence>
<feature type="domain" description="Amine oxidase" evidence="5">
    <location>
        <begin position="13"/>
        <end position="464"/>
    </location>
</feature>
<feature type="binding site" evidence="4">
    <location>
        <position position="338"/>
    </location>
    <ligand>
        <name>substrate</name>
    </ligand>
</feature>
<protein>
    <recommendedName>
        <fullName evidence="5">Amine oxidase domain-containing protein</fullName>
    </recommendedName>
</protein>
<evidence type="ECO:0000313" key="6">
    <source>
        <dbReference type="EMBL" id="EYF04966.1"/>
    </source>
</evidence>
<organism evidence="6 7">
    <name type="scientific">Chondromyces apiculatus DSM 436</name>
    <dbReference type="NCBI Taxonomy" id="1192034"/>
    <lineage>
        <taxon>Bacteria</taxon>
        <taxon>Pseudomonadati</taxon>
        <taxon>Myxococcota</taxon>
        <taxon>Polyangia</taxon>
        <taxon>Polyangiales</taxon>
        <taxon>Polyangiaceae</taxon>
        <taxon>Chondromyces</taxon>
    </lineage>
</organism>
<dbReference type="STRING" id="1192034.CAP_3777"/>
<dbReference type="SUPFAM" id="SSF51905">
    <property type="entry name" value="FAD/NAD(P)-binding domain"/>
    <property type="match status" value="1"/>
</dbReference>
<dbReference type="Gene3D" id="3.90.660.10">
    <property type="match status" value="1"/>
</dbReference>
<dbReference type="RefSeq" id="WP_044243208.1">
    <property type="nucleotide sequence ID" value="NZ_ASRX01000028.1"/>
</dbReference>
<dbReference type="Pfam" id="PF01593">
    <property type="entry name" value="Amino_oxidase"/>
    <property type="match status" value="1"/>
</dbReference>
<evidence type="ECO:0000313" key="7">
    <source>
        <dbReference type="Proteomes" id="UP000019678"/>
    </source>
</evidence>
<comment type="cofactor">
    <cofactor evidence="1">
        <name>FAD</name>
        <dbReference type="ChEBI" id="CHEBI:57692"/>
    </cofactor>
</comment>
<proteinExistence type="inferred from homology"/>
<dbReference type="AlphaFoldDB" id="A0A017T8N2"/>
<dbReference type="eggNOG" id="COG1231">
    <property type="taxonomic scope" value="Bacteria"/>
</dbReference>
<dbReference type="OrthoDB" id="9794630at2"/>
<feature type="binding site" evidence="4">
    <location>
        <position position="440"/>
    </location>
    <ligand>
        <name>FAD</name>
        <dbReference type="ChEBI" id="CHEBI:57692"/>
    </ligand>
</feature>
<dbReference type="PANTHER" id="PTHR43563:SF1">
    <property type="entry name" value="AMINE OXIDASE [FLAVIN-CONTAINING] B"/>
    <property type="match status" value="1"/>
</dbReference>
<evidence type="ECO:0000256" key="1">
    <source>
        <dbReference type="ARBA" id="ARBA00001974"/>
    </source>
</evidence>